<protein>
    <submittedName>
        <fullName evidence="2">Uncharacterized protein</fullName>
    </submittedName>
</protein>
<organism evidence="2 3">
    <name type="scientific">Paraburkholderia fungorum</name>
    <dbReference type="NCBI Taxonomy" id="134537"/>
    <lineage>
        <taxon>Bacteria</taxon>
        <taxon>Pseudomonadati</taxon>
        <taxon>Pseudomonadota</taxon>
        <taxon>Betaproteobacteria</taxon>
        <taxon>Burkholderiales</taxon>
        <taxon>Burkholderiaceae</taxon>
        <taxon>Paraburkholderia</taxon>
    </lineage>
</organism>
<evidence type="ECO:0000313" key="3">
    <source>
        <dbReference type="Proteomes" id="UP000032614"/>
    </source>
</evidence>
<reference evidence="2 3" key="1">
    <citation type="journal article" date="2015" name="Genome Announc.">
        <title>Complete genome sequences for 59 burkholderia isolates, both pathogenic and near neighbor.</title>
        <authorList>
            <person name="Johnson S.L."/>
            <person name="Bishop-Lilly K.A."/>
            <person name="Ladner J.T."/>
            <person name="Daligault H.E."/>
            <person name="Davenport K.W."/>
            <person name="Jaissle J."/>
            <person name="Frey K.G."/>
            <person name="Koroleva G.I."/>
            <person name="Bruce D.C."/>
            <person name="Coyne S.R."/>
            <person name="Broomall S.M."/>
            <person name="Li P.E."/>
            <person name="Teshima H."/>
            <person name="Gibbons H.S."/>
            <person name="Palacios G.F."/>
            <person name="Rosenzweig C.N."/>
            <person name="Redden C.L."/>
            <person name="Xu Y."/>
            <person name="Minogue T.D."/>
            <person name="Chain P.S."/>
        </authorList>
    </citation>
    <scope>NUCLEOTIDE SEQUENCE [LARGE SCALE GENOMIC DNA]</scope>
    <source>
        <strain evidence="2 3">ATCC BAA-463</strain>
    </source>
</reference>
<name>A0AAU8SQA0_9BURK</name>
<dbReference type="AlphaFoldDB" id="A0AAU8SQA0"/>
<keyword evidence="2" id="KW-0614">Plasmid</keyword>
<accession>A0AAU8SQA0</accession>
<dbReference type="Proteomes" id="UP000032614">
    <property type="component" value="Plasmid pBIL"/>
</dbReference>
<dbReference type="EMBL" id="CP010024">
    <property type="protein sequence ID" value="AJZ56118.1"/>
    <property type="molecule type" value="Genomic_DNA"/>
</dbReference>
<gene>
    <name evidence="2" type="ORF">OI25_8078</name>
</gene>
<feature type="region of interest" description="Disordered" evidence="1">
    <location>
        <begin position="162"/>
        <end position="183"/>
    </location>
</feature>
<sequence>MNGYSRRYRTGNPSTYLRSVAAIPSTKLRRLQFRPVSSINNHSHKQKIHMGFLSKLFGKSEQPTQSRNKADRRTNLEKIVDNITPASMNEDVKMFANPEKVPYAQAMTVLLFSRVFTRDLRDFFEELPEPFKTNWPFPHDRVFAEVAAFYYFVLLHDCSPEPSEEDDWNARDEDEKLDDGPSDPYCDSLNTSLYICSRSVYSFMDKAIHEHYVINRANSYLPLHRGKNRGAVEKLVEHIMDVWNPNPEGTSLFDLPSAIGELQLYGFVIKMPLDDVIAACRGLYEEKTRDPKAF</sequence>
<proteinExistence type="predicted"/>
<dbReference type="KEGG" id="bfn:OI25_8078"/>
<evidence type="ECO:0000256" key="1">
    <source>
        <dbReference type="SAM" id="MobiDB-lite"/>
    </source>
</evidence>
<geneLocation type="plasmid" evidence="2 3">
    <name>pBIL</name>
</geneLocation>
<evidence type="ECO:0000313" key="2">
    <source>
        <dbReference type="EMBL" id="AJZ56118.1"/>
    </source>
</evidence>